<dbReference type="AlphaFoldDB" id="A0A6G3XJ24"/>
<organism evidence="1">
    <name type="scientific">Streptomyces sp. SID7499</name>
    <dbReference type="NCBI Taxonomy" id="2706086"/>
    <lineage>
        <taxon>Bacteria</taxon>
        <taxon>Bacillati</taxon>
        <taxon>Actinomycetota</taxon>
        <taxon>Actinomycetes</taxon>
        <taxon>Kitasatosporales</taxon>
        <taxon>Streptomycetaceae</taxon>
        <taxon>Streptomyces</taxon>
    </lineage>
</organism>
<reference evidence="1" key="1">
    <citation type="submission" date="2020-01" db="EMBL/GenBank/DDBJ databases">
        <title>Insect and environment-associated Actinomycetes.</title>
        <authorList>
            <person name="Currrie C."/>
            <person name="Chevrette M."/>
            <person name="Carlson C."/>
            <person name="Stubbendieck R."/>
            <person name="Wendt-Pienkowski E."/>
        </authorList>
    </citation>
    <scope>NUCLEOTIDE SEQUENCE</scope>
    <source>
        <strain evidence="1">SID7499</strain>
    </source>
</reference>
<gene>
    <name evidence="1" type="ORF">G3M58_65830</name>
</gene>
<comment type="caution">
    <text evidence="1">The sequence shown here is derived from an EMBL/GenBank/DDBJ whole genome shotgun (WGS) entry which is preliminary data.</text>
</comment>
<protein>
    <submittedName>
        <fullName evidence="1">Uncharacterized protein</fullName>
    </submittedName>
</protein>
<evidence type="ECO:0000313" key="1">
    <source>
        <dbReference type="EMBL" id="NEE17673.1"/>
    </source>
</evidence>
<accession>A0A6G3XJ24</accession>
<sequence length="74" mass="8141">RAYVTAGSYFQLSKNSSIKWSGAVSAFGVSLGGSTTYDKDHRQRITAGNRTNSKHYIWGAKDRVSGKPGVFYSY</sequence>
<feature type="non-terminal residue" evidence="1">
    <location>
        <position position="1"/>
    </location>
</feature>
<dbReference type="EMBL" id="JAAGMN010006819">
    <property type="protein sequence ID" value="NEE17673.1"/>
    <property type="molecule type" value="Genomic_DNA"/>
</dbReference>
<name>A0A6G3XJ24_9ACTN</name>
<proteinExistence type="predicted"/>